<dbReference type="InterPro" id="IPR013783">
    <property type="entry name" value="Ig-like_fold"/>
</dbReference>
<dbReference type="KEGG" id="tmar:MARIT_2494"/>
<sequence>MWCLLVLSLSIVGQSIERPPVLILQGHNGYTTHFDTQNKVTSQLLETGVKGQATIEFWVMKGHMENIVPGVSKMGAWKFSNLLSGNQEFSLIGSGVQLEAKMGATSQTISLGRDNEEFWENKWHHIAVTINTEASSLRLVVDGTQKANLTLPSTGFSPEKMYMMVTGDEQLSIAEYRAWNRVRTLQQIDSEKSLTYSNADDLKSLNSNGLVIAYAKNDFVEQYVSNLPIQQTLWDNLVASLTGVEVPASSRVISKISKGEEEVTLAKLTTEADHPIYSLKDVYLYATDGEGRKSSGKQIIQLRWPHISGATNYIIQRRNIGDPSSRFATVDTYVPTSSDAVSSYLTFDDDEILPNELYKYKVTAEGIEGSKPGEDNGFVFANGEVRGSVETANRVATQDVLIEAKTLKETVLPGKALRFSKGSTPVDIHDVSLFEIGEGEGTIEFWYRNDVTNNTGVNTVFKLGEGEIRMGAAQMEIRSRETENNPKAITYLTTAKPNDGYWHHYAFTFDATGGAVYIDGGVSQPTDKESPIVANKTTNKKFITGLNRASRFSFNAQVTHTYDLDEIRIWGGKKNATQIYKYWNLILGANNLPGLAAYYRFDMEDATSIYNQAALTLGKFKGVSMTPLTTTTQPFQRIAKGDAFVNKPIVYGVYTGDNGLYSFNSINTGKQSVTSANNYLEYEIIPSKPNNEFSPVSRINNIERTLSSEQPSATSFTNISQYDISGKVVYLVANGGGESIEYPTIQSTGIRLNGKEVASVEEGSLVRTDKQGVYRITGAPKRHSVSVGQPRLEGNSVAIDRSSLDFKNKGYAVSSESIAVAANEGFTWSGFIKPDVELPNPGGNTAVAKIPELQTVLHWGALKLELRNNNQLVLLSGNTELISKVIEGKSQYTFFGITKDVKNSVIGLWVNGDYQTKAYTGEAIDSKVYVGASYVSETEMKEFSLANMDILEFRNAHYNAPELNKLKAGNVVAKDEQYLKLSYTFEHKIGTRAINLAVASGTKNNYLLLEGGAYFNETSSSKYLRKFEYDYVAFKEGDSNKLVNPKNNKEYLFNLTEPTSNINFENITRRSFVGNIVIPCNNSVGNWTGTITRTDIAFPRYEKTITTSDFNDENNLFTIHDLLPGQYRVELTREGTTDVVQSSIIDLRGGNKSYDFPYRNELQAALTLYDVSKEELENIKEKAVLESKKIDPTCGDNSTIYKLESGKSILAVVSVFEEYGGNKCYVEGAEVGLNGKMILAPTKGKTDASGKQGFLTFTGSPNFIGDYLRDLNIVVAHKGRNITVKKSSYITGAQRGNENFTLTDPTVGFVLYDPPGDASSSTLSRGATYSYSSSVGGGGNYSLDTSITAGADVEVQTVTLAVAAPLGVGAAQGIIGTITKSKALGGGDFNINTGHRHSKGGGRSVSLSQSISTSSGATIVGQDADVFIGTSRVLTFGTGKTLLIDENCQPMIDYDKAVMTADKFTPFVYTRQDIEDNIIVKLQDLLISRYDQVFSTPKEEIAKRNSLENAKTIEGFNIDISSKDTDKQIVNYVYQIKRWKEIVKRKSREEQLKYMNDHTRSFAETTSDLKSVGEDLGSTIEKIDTQLSFSGGTSTTYTLSRANEKNSSNSTSSSGGGGGVVKTKINAFGVDFNLNTKINISGTIENSYSTGRGNSREDSFTLSDGDAGDQFSVRMARDKMYDTPIFYTVAGQSSCPFESGTVPREGVEIVIDSAEKYGSGDGSILYNLTLRNTQVAKDRTRKTYIVGMAGASNGNGAQVFLNESPIFEPGTSSPISFGLDGDSETGVQKEIKAQLKITRGLDAPKEISYENIKIRIYSECEQAGDGFRSYRQDEYAEVGVVPFQEISVTAHFKGACIGEITTSAPEENWVVNNTSGNKLDVKFRIPEVVNDQVAEDFSVALEYALPGNNKTFELKKLSLKELKENMDSATGIISYQADVSSLSDGAYNFRIAPVCANEAAGSRKNPTAFVKGTIARVAPIVIKTNPINGGVLKEGNINVEFNRAINPLTVVNSSFSLRGILGGLPQDLVAAEFDNVDDEVIVPHRPEFNLEAGKPFTIEMWVNPSSLPAGSANAQIVKKGDNFSIALTPEGKIKVNNTVESAKALQPFNWTHVTVVYDGVNTATVYYNGVSVGGGAIAALVTNEDAIEIAKNNGGTSFVGKLDEMRIWTNDRSPSDIVQYMDEQLVGNEVGLVAYFVFDDNALKGANGAPDEAIRDYTGNALATTQKGLSFVRGISKAAPLDVTKVAKDLQYQLEVSNNDTQVHIIPVFDASFVEGAQLTAMIRNRRLEDPFGNQLKGKSWSFIVNRNTIAWTKNNLTVRQEQGTSTTVSSIDLDNSKGGSPVKYRFKQLPSWLTVEKDGTAIKANSFQNLAASFVERDLEFVVAPYLNPGKHAADVYIEVFQTVDGKDKPIGVEAFHLEVIVTCAVPDFAEDFNSNKFISNMSIVGSLIIDNTPSIDSGDIVVAYLNDEYRGEAHVDASGLVNLSIFGNIREEGTLSFRVWDASECTEYKGIKEVYSFEFKTIGKASAPVTLTVGERVSRRISLVEGFQEVSFNLKGNNTDMTLPLSSIKGFQGGDKIHDAVSLKLIATVNSDGTFNLEEGEASELDVRKGYLLYSKGSKFVTIEGVHVSLDTNIAVAGDMEFTSIPYFPSDLQTIPIALRSLNSTTVSDGDRIERRGLHAEYKEGEGWIGSLTHLTPGLGYKYKAHKEGILNYSGIATKTPRSFARSVVAENTSEAYLSKAKAINWKVNRNQFPSFMYAVATLESLDLDVTKEYVIAAFVNGEIRGVAKPTLVDDVYHYFMGIGGFAEGDVAFKLFDGEQILSLDNSLSFERGKQIGDLESPYVLNFTAKSEEPNTKVSKGYRLGQNIPNPVKNHTRITYQVAKDEFVDISLYNALGQKVHTFIAKKVKGNKLHHIDFNLSDSEVSLKSGVYIYKLTTASETMSERLIVE</sequence>
<dbReference type="STRING" id="1349785.GCA_000509405_02316"/>
<keyword evidence="1" id="KW-0732">Signal</keyword>
<dbReference type="Gene3D" id="2.60.40.10">
    <property type="entry name" value="Immunoglobulins"/>
    <property type="match status" value="1"/>
</dbReference>
<dbReference type="Proteomes" id="UP000231564">
    <property type="component" value="Chromosome MARIT"/>
</dbReference>
<evidence type="ECO:0000313" key="5">
    <source>
        <dbReference type="EMBL" id="SFZ84051.1"/>
    </source>
</evidence>
<evidence type="ECO:0000256" key="1">
    <source>
        <dbReference type="ARBA" id="ARBA00022729"/>
    </source>
</evidence>
<dbReference type="Pfam" id="PF18962">
    <property type="entry name" value="Por_Secre_tail"/>
    <property type="match status" value="1"/>
</dbReference>
<dbReference type="NCBIfam" id="TIGR04183">
    <property type="entry name" value="Por_Secre_tail"/>
    <property type="match status" value="1"/>
</dbReference>
<name>A0A2H1ED33_9FLAO</name>
<protein>
    <recommendedName>
        <fullName evidence="4">LamG-like jellyroll fold domain-containing protein</fullName>
    </recommendedName>
</protein>
<dbReference type="Gene3D" id="2.60.120.200">
    <property type="match status" value="3"/>
</dbReference>
<dbReference type="InterPro" id="IPR013320">
    <property type="entry name" value="ConA-like_dom_sf"/>
</dbReference>
<evidence type="ECO:0000256" key="2">
    <source>
        <dbReference type="ARBA" id="ARBA00023157"/>
    </source>
</evidence>
<reference evidence="5 6" key="1">
    <citation type="submission" date="2016-11" db="EMBL/GenBank/DDBJ databases">
        <authorList>
            <person name="Jaros S."/>
            <person name="Januszkiewicz K."/>
            <person name="Wedrychowicz H."/>
        </authorList>
    </citation>
    <scope>NUCLEOTIDE SEQUENCE [LARGE SCALE GENOMIC DNA]</scope>
    <source>
        <strain evidence="5">NCIMB 2154T</strain>
    </source>
</reference>
<dbReference type="InterPro" id="IPR006558">
    <property type="entry name" value="LamG-like"/>
</dbReference>
<dbReference type="EMBL" id="LT634361">
    <property type="protein sequence ID" value="SFZ84051.1"/>
    <property type="molecule type" value="Genomic_DNA"/>
</dbReference>
<accession>A0A2H1ED33</accession>
<proteinExistence type="predicted"/>
<feature type="compositionally biased region" description="Polar residues" evidence="3">
    <location>
        <begin position="1644"/>
        <end position="1653"/>
    </location>
</feature>
<dbReference type="GO" id="GO:0005975">
    <property type="term" value="P:carbohydrate metabolic process"/>
    <property type="evidence" value="ECO:0007669"/>
    <property type="project" value="UniProtKB-ARBA"/>
</dbReference>
<dbReference type="SUPFAM" id="SSF49899">
    <property type="entry name" value="Concanavalin A-like lectins/glucanases"/>
    <property type="match status" value="4"/>
</dbReference>
<feature type="region of interest" description="Disordered" evidence="3">
    <location>
        <begin position="1644"/>
        <end position="1664"/>
    </location>
</feature>
<evidence type="ECO:0000259" key="4">
    <source>
        <dbReference type="SMART" id="SM00560"/>
    </source>
</evidence>
<keyword evidence="2" id="KW-1015">Disulfide bond</keyword>
<evidence type="ECO:0000256" key="3">
    <source>
        <dbReference type="SAM" id="MobiDB-lite"/>
    </source>
</evidence>
<dbReference type="GO" id="GO:0004553">
    <property type="term" value="F:hydrolase activity, hydrolyzing O-glycosyl compounds"/>
    <property type="evidence" value="ECO:0007669"/>
    <property type="project" value="UniProtKB-ARBA"/>
</dbReference>
<evidence type="ECO:0000313" key="6">
    <source>
        <dbReference type="Proteomes" id="UP000231564"/>
    </source>
</evidence>
<feature type="domain" description="LamG-like jellyroll fold" evidence="4">
    <location>
        <begin position="2054"/>
        <end position="2175"/>
    </location>
</feature>
<gene>
    <name evidence="5" type="ORF">MARIT_2494</name>
</gene>
<dbReference type="InterPro" id="IPR026444">
    <property type="entry name" value="Secre_tail"/>
</dbReference>
<dbReference type="SMART" id="SM00560">
    <property type="entry name" value="LamGL"/>
    <property type="match status" value="1"/>
</dbReference>
<organism evidence="5 6">
    <name type="scientific">Tenacibaculum maritimum NCIMB 2154</name>
    <dbReference type="NCBI Taxonomy" id="1349785"/>
    <lineage>
        <taxon>Bacteria</taxon>
        <taxon>Pseudomonadati</taxon>
        <taxon>Bacteroidota</taxon>
        <taxon>Flavobacteriia</taxon>
        <taxon>Flavobacteriales</taxon>
        <taxon>Flavobacteriaceae</taxon>
        <taxon>Tenacibaculum</taxon>
    </lineage>
</organism>
<keyword evidence="6" id="KW-1185">Reference proteome</keyword>
<dbReference type="Pfam" id="PF13385">
    <property type="entry name" value="Laminin_G_3"/>
    <property type="match status" value="3"/>
</dbReference>